<organism evidence="2 3">
    <name type="scientific">Coniochaeta ligniaria NRRL 30616</name>
    <dbReference type="NCBI Taxonomy" id="1408157"/>
    <lineage>
        <taxon>Eukaryota</taxon>
        <taxon>Fungi</taxon>
        <taxon>Dikarya</taxon>
        <taxon>Ascomycota</taxon>
        <taxon>Pezizomycotina</taxon>
        <taxon>Sordariomycetes</taxon>
        <taxon>Sordariomycetidae</taxon>
        <taxon>Coniochaetales</taxon>
        <taxon>Coniochaetaceae</taxon>
        <taxon>Coniochaeta</taxon>
    </lineage>
</organism>
<dbReference type="InParanoid" id="A0A1J7IRB1"/>
<accession>A0A1J7IRB1</accession>
<proteinExistence type="predicted"/>
<dbReference type="EMBL" id="KV875106">
    <property type="protein sequence ID" value="OIW23633.1"/>
    <property type="molecule type" value="Genomic_DNA"/>
</dbReference>
<dbReference type="Proteomes" id="UP000182658">
    <property type="component" value="Unassembled WGS sequence"/>
</dbReference>
<name>A0A1J7IRB1_9PEZI</name>
<dbReference type="AlphaFoldDB" id="A0A1J7IRB1"/>
<keyword evidence="1" id="KW-0472">Membrane</keyword>
<evidence type="ECO:0000313" key="2">
    <source>
        <dbReference type="EMBL" id="OIW23633.1"/>
    </source>
</evidence>
<reference evidence="2 3" key="1">
    <citation type="submission" date="2016-10" db="EMBL/GenBank/DDBJ databases">
        <title>Draft genome sequence of Coniochaeta ligniaria NRRL30616, a lignocellulolytic fungus for bioabatement of inhibitors in plant biomass hydrolysates.</title>
        <authorList>
            <consortium name="DOE Joint Genome Institute"/>
            <person name="Jimenez D.J."/>
            <person name="Hector R.E."/>
            <person name="Riley R."/>
            <person name="Sun H."/>
            <person name="Grigoriev I.V."/>
            <person name="Van Elsas J.D."/>
            <person name="Nichols N.N."/>
        </authorList>
    </citation>
    <scope>NUCLEOTIDE SEQUENCE [LARGE SCALE GENOMIC DNA]</scope>
    <source>
        <strain evidence="2 3">NRRL 30616</strain>
    </source>
</reference>
<feature type="transmembrane region" description="Helical" evidence="1">
    <location>
        <begin position="63"/>
        <end position="84"/>
    </location>
</feature>
<sequence length="111" mass="11905">MSGATFSSAKRLSGLGWTCATCRNNAVRPELRRIAAPFRQYASSSRSTKFPKQPVRPPRRKRAVIWAATGTGVATGVLAGVLAFGDQIKYSYDAAERTGRVASGLAICINE</sequence>
<evidence type="ECO:0000256" key="1">
    <source>
        <dbReference type="SAM" id="Phobius"/>
    </source>
</evidence>
<dbReference type="STRING" id="1408157.A0A1J7IRB1"/>
<keyword evidence="1" id="KW-1133">Transmembrane helix</keyword>
<keyword evidence="3" id="KW-1185">Reference proteome</keyword>
<gene>
    <name evidence="2" type="ORF">CONLIGDRAFT_137065</name>
</gene>
<keyword evidence="1" id="KW-0812">Transmembrane</keyword>
<evidence type="ECO:0000313" key="3">
    <source>
        <dbReference type="Proteomes" id="UP000182658"/>
    </source>
</evidence>
<protein>
    <submittedName>
        <fullName evidence="2">Uncharacterized protein</fullName>
    </submittedName>
</protein>